<dbReference type="InterPro" id="IPR011051">
    <property type="entry name" value="RmlC_Cupin_sf"/>
</dbReference>
<dbReference type="AlphaFoldDB" id="A0A2S5GIS7"/>
<proteinExistence type="predicted"/>
<dbReference type="Proteomes" id="UP000239990">
    <property type="component" value="Unassembled WGS sequence"/>
</dbReference>
<reference evidence="3 4" key="1">
    <citation type="submission" date="2018-02" db="EMBL/GenBank/DDBJ databases">
        <title>Draft Genome of Achromobacter spanius stain 6.</title>
        <authorList>
            <person name="Gunasekera T.S."/>
            <person name="Radwan O."/>
            <person name="Ruiz O.N."/>
        </authorList>
    </citation>
    <scope>NUCLEOTIDE SEQUENCE [LARGE SCALE GENOMIC DNA]</scope>
    <source>
        <strain evidence="3 4">6</strain>
    </source>
</reference>
<dbReference type="InterPro" id="IPR014710">
    <property type="entry name" value="RmlC-like_jellyroll"/>
</dbReference>
<sequence length="138" mass="14946">MTQSSTLRWLVREADIPGYHPANHTGTLNRRLISPETVGARGVEVLLGVIEKGQGALPHAHPGIEQVCYLLSGTARAQVADETADMVAGDCCYFPPDIPHVFTVTSDEPARLLVIYTPPYEESPDRVIRDFPAPSPAA</sequence>
<dbReference type="Pfam" id="PF07883">
    <property type="entry name" value="Cupin_2"/>
    <property type="match status" value="1"/>
</dbReference>
<organism evidence="3 4">
    <name type="scientific">Achromobacter spanius</name>
    <dbReference type="NCBI Taxonomy" id="217203"/>
    <lineage>
        <taxon>Bacteria</taxon>
        <taxon>Pseudomonadati</taxon>
        <taxon>Pseudomonadota</taxon>
        <taxon>Betaproteobacteria</taxon>
        <taxon>Burkholderiales</taxon>
        <taxon>Alcaligenaceae</taxon>
        <taxon>Achromobacter</taxon>
    </lineage>
</organism>
<dbReference type="InterPro" id="IPR013096">
    <property type="entry name" value="Cupin_2"/>
</dbReference>
<gene>
    <name evidence="3" type="ORF">C4E15_27585</name>
</gene>
<dbReference type="PANTHER" id="PTHR35848">
    <property type="entry name" value="OXALATE-BINDING PROTEIN"/>
    <property type="match status" value="1"/>
</dbReference>
<protein>
    <submittedName>
        <fullName evidence="3">Cupin domain-containing protein</fullName>
    </submittedName>
</protein>
<dbReference type="GO" id="GO:0046872">
    <property type="term" value="F:metal ion binding"/>
    <property type="evidence" value="ECO:0007669"/>
    <property type="project" value="UniProtKB-KW"/>
</dbReference>
<dbReference type="OrthoDB" id="2648023at2"/>
<comment type="caution">
    <text evidence="3">The sequence shown here is derived from an EMBL/GenBank/DDBJ whole genome shotgun (WGS) entry which is preliminary data.</text>
</comment>
<dbReference type="Gene3D" id="2.60.120.10">
    <property type="entry name" value="Jelly Rolls"/>
    <property type="match status" value="1"/>
</dbReference>
<name>A0A2S5GIS7_9BURK</name>
<dbReference type="SUPFAM" id="SSF51182">
    <property type="entry name" value="RmlC-like cupins"/>
    <property type="match status" value="1"/>
</dbReference>
<evidence type="ECO:0000256" key="1">
    <source>
        <dbReference type="ARBA" id="ARBA00022723"/>
    </source>
</evidence>
<dbReference type="CDD" id="cd02209">
    <property type="entry name" value="cupin_XRE_C"/>
    <property type="match status" value="1"/>
</dbReference>
<dbReference type="EMBL" id="PREU01000018">
    <property type="protein sequence ID" value="PPA72957.1"/>
    <property type="molecule type" value="Genomic_DNA"/>
</dbReference>
<keyword evidence="1" id="KW-0479">Metal-binding</keyword>
<evidence type="ECO:0000313" key="3">
    <source>
        <dbReference type="EMBL" id="PPA72957.1"/>
    </source>
</evidence>
<dbReference type="RefSeq" id="WP_104145637.1">
    <property type="nucleotide sequence ID" value="NZ_PREU01000018.1"/>
</dbReference>
<feature type="domain" description="Cupin type-2" evidence="2">
    <location>
        <begin position="49"/>
        <end position="116"/>
    </location>
</feature>
<accession>A0A2S5GIS7</accession>
<evidence type="ECO:0000259" key="2">
    <source>
        <dbReference type="Pfam" id="PF07883"/>
    </source>
</evidence>
<evidence type="ECO:0000313" key="4">
    <source>
        <dbReference type="Proteomes" id="UP000239990"/>
    </source>
</evidence>
<dbReference type="InterPro" id="IPR051610">
    <property type="entry name" value="GPI/OXD"/>
</dbReference>